<protein>
    <submittedName>
        <fullName evidence="1">Uncharacterized protein</fullName>
    </submittedName>
</protein>
<dbReference type="RefSeq" id="WP_128957656.1">
    <property type="nucleotide sequence ID" value="NZ_SOZH01000004.1"/>
</dbReference>
<evidence type="ECO:0000313" key="1">
    <source>
        <dbReference type="EMBL" id="TFF12438.1"/>
    </source>
</evidence>
<sequence>MSPLEAPMLSATRTRQLRVLEFLYDAPGRSSSQETSIEPLNDELGVERVQDALQALVDMRLVSSWASIAGFSGGILLPVGEDLVERVRRVRASAVERNKAVRNSLLRWVYDQGVGAHPTLDHFLQSEHNQFHGQPFSKRELHQASRWLRETGHIDGQGSSGGGIARPTITASGTQVVESGADVNSPHAAPVQQTFHTKFTGQISNVAVGGSGFTQTATTLDLQAVEAATNALDLVRETLEALAQAGADRAALAEALEQARTVDPSKEPGLIRSILAKIKTTIAAGAGGALGGVVVEQIERAMEQLPG</sequence>
<proteinExistence type="predicted"/>
<evidence type="ECO:0000313" key="2">
    <source>
        <dbReference type="Proteomes" id="UP000298003"/>
    </source>
</evidence>
<dbReference type="Proteomes" id="UP000298003">
    <property type="component" value="Unassembled WGS sequence"/>
</dbReference>
<name>A0A4Y8R3C0_9MICO</name>
<accession>A0A4Y8R3C0</accession>
<reference evidence="1 2" key="1">
    <citation type="submission" date="2019-03" db="EMBL/GenBank/DDBJ databases">
        <title>Cellulosimicrobium funkei JCM14302 Assembly.</title>
        <authorList>
            <person name="Dou T."/>
        </authorList>
    </citation>
    <scope>NUCLEOTIDE SEQUENCE [LARGE SCALE GENOMIC DNA]</scope>
    <source>
        <strain evidence="1 2">JCM 14302</strain>
    </source>
</reference>
<keyword evidence="2" id="KW-1185">Reference proteome</keyword>
<dbReference type="EMBL" id="SOZH01000004">
    <property type="protein sequence ID" value="TFF12438.1"/>
    <property type="molecule type" value="Genomic_DNA"/>
</dbReference>
<dbReference type="GeneID" id="95684037"/>
<comment type="caution">
    <text evidence="1">The sequence shown here is derived from an EMBL/GenBank/DDBJ whole genome shotgun (WGS) entry which is preliminary data.</text>
</comment>
<gene>
    <name evidence="1" type="ORF">E1O70_05975</name>
</gene>
<dbReference type="AlphaFoldDB" id="A0A4Y8R3C0"/>
<organism evidence="1 2">
    <name type="scientific">Cellulosimicrobium funkei</name>
    <dbReference type="NCBI Taxonomy" id="264251"/>
    <lineage>
        <taxon>Bacteria</taxon>
        <taxon>Bacillati</taxon>
        <taxon>Actinomycetota</taxon>
        <taxon>Actinomycetes</taxon>
        <taxon>Micrococcales</taxon>
        <taxon>Promicromonosporaceae</taxon>
        <taxon>Cellulosimicrobium</taxon>
    </lineage>
</organism>